<dbReference type="Gene3D" id="3.30.160.60">
    <property type="entry name" value="Classic Zinc Finger"/>
    <property type="match status" value="4"/>
</dbReference>
<evidence type="ECO:0000313" key="12">
    <source>
        <dbReference type="Ensembl" id="ENSPNAP00000068667.1"/>
    </source>
</evidence>
<evidence type="ECO:0000256" key="7">
    <source>
        <dbReference type="ARBA" id="ARBA00023163"/>
    </source>
</evidence>
<gene>
    <name evidence="12" type="primary">HIVEP1</name>
</gene>
<dbReference type="InterPro" id="IPR036236">
    <property type="entry name" value="Znf_C2H2_sf"/>
</dbReference>
<proteinExistence type="predicted"/>
<feature type="compositionally biased region" description="Polar residues" evidence="10">
    <location>
        <begin position="490"/>
        <end position="529"/>
    </location>
</feature>
<dbReference type="GO" id="GO:0005634">
    <property type="term" value="C:nucleus"/>
    <property type="evidence" value="ECO:0007669"/>
    <property type="project" value="UniProtKB-SubCell"/>
</dbReference>
<evidence type="ECO:0000256" key="10">
    <source>
        <dbReference type="SAM" id="MobiDB-lite"/>
    </source>
</evidence>
<evidence type="ECO:0000256" key="1">
    <source>
        <dbReference type="ARBA" id="ARBA00004123"/>
    </source>
</evidence>
<reference evidence="12" key="2">
    <citation type="submission" date="2025-08" db="UniProtKB">
        <authorList>
            <consortium name="Ensembl"/>
        </authorList>
    </citation>
    <scope>IDENTIFICATION</scope>
</reference>
<feature type="region of interest" description="Disordered" evidence="10">
    <location>
        <begin position="414"/>
        <end position="458"/>
    </location>
</feature>
<evidence type="ECO:0000256" key="8">
    <source>
        <dbReference type="ARBA" id="ARBA00023242"/>
    </source>
</evidence>
<name>A0AAR2L211_PYGNA</name>
<reference evidence="12 13" key="1">
    <citation type="submission" date="2020-10" db="EMBL/GenBank/DDBJ databases">
        <title>Pygocentrus nattereri (red-bellied piranha) genome, fPygNat1, primary haplotype.</title>
        <authorList>
            <person name="Myers G."/>
            <person name="Meyer A."/>
            <person name="Karagic N."/>
            <person name="Pippel M."/>
            <person name="Winkler S."/>
            <person name="Tracey A."/>
            <person name="Wood J."/>
            <person name="Formenti G."/>
            <person name="Howe K."/>
            <person name="Fedrigo O."/>
            <person name="Jarvis E.D."/>
        </authorList>
    </citation>
    <scope>NUCLEOTIDE SEQUENCE [LARGE SCALE GENOMIC DNA]</scope>
</reference>
<dbReference type="GeneTree" id="ENSGT00940000162287"/>
<accession>A0AAR2L211</accession>
<sequence length="1208" mass="134395">MLFLPPAKGESCGTKDFQTKLSQELNQSQNNENISARVKTESDEDPIWACYAALEKQWDSDATGIKTGDPWIKSEPSELDKHDPMTIRVSNQNALSTLQERGPQANSAAALSSITVKDEEPIWGCYRSITGTVVDYHSQPSSGNTSQQAFQCPLAGLAQCIANIDRFSCSVSSKRLTTPTQVMSTVHQTKDPVQQKTQASGKQHLKNCTSKSFSANKPSELVGQPVYRPQPLASLTQCILDLDSFSCPVSSKKLTTPTQVMSPVHQTKDPVQQKAQPSGKQHLKDCTSKSFSANKPSELVGQPVYRPQPLASLTQCIADLDNFSCSVSSKKLTTPTQVMSPVHQTKDPVQQKAQPSGKQHLKDCTSKSFSANKPSEHVGQPVYRPQPLASLTQCIADLDNFSCSVSSKKLTTPTQVMSPVHQTKDPVQQKAQPSGKQHLKDCTSKSFSANKPSEHVGQPVYRPQPLASLTQCIADLDNFSCSVSSKKLTTPTQVMSPVHQTKDPVQQKAQPSGKQHLKNCTSKSFSANKPSEPVGRPVYRPQPPRDQGWDSDTTGIKTDLWIKPEPSELDKHDAMTLCVSNQKTPALQKSGPQANSAAVLNGIAVKDEDPIWACYNSVMGTENQRAEINIKPESLPIKEGVFPATHFLKASFETVNKDYYFQPSSGNTTQQAFQSPLAGMAQCIANLDKPSCPVSSLRLTTSTQVMSPVHQTKDPIQQKAQPSGKQHLKDCTSKSFTAYKPSELVGRPVYHPQPLRDTIVHQKLSPVHQTKDPIQQKAQPSGKQHLKDCTSKSITAYKPSELVGRPVYHPQPLRDTIVHQKLSPVHQTKDPMQQKAQPSGKQHLKDCTSKSITAYKPSELVGRPVYHPQPLRDTIVHQKLKVPKVILVPLSSCPVDNVPNVTLKQAHALNYSKPEAQQTTNKVNSPYAGQQGQTGKCGEENRLQLRSAQEKMLEKTNKASCRYCQHCQQNIRSHYKEGGPYKIPSTSKLSNLPRNWKCCKCDVAFTQPGNLSYHLAKKHKSSFPCQKCGMAFDTKNKLQYHKYSHESSVSCDKCGKVCRSTFHLRYHKFIHNEDAVKHFCELCGKGFRLKSSLQVHMTVHTDERRHECPDCKATFKVSSHLARHRLMHTDSRPFSCPVCKIGFRTKANVQAHLKTHEKRSGERKRGMRKRKRKLSESEEEWQEEDDVEEEGDESDEEEDEHDEEENVE</sequence>
<dbReference type="SMART" id="SM00355">
    <property type="entry name" value="ZnF_C2H2"/>
    <property type="match status" value="6"/>
</dbReference>
<keyword evidence="8" id="KW-0539">Nucleus</keyword>
<dbReference type="InterPro" id="IPR050636">
    <property type="entry name" value="C2H2-ZF_domain-containing"/>
</dbReference>
<protein>
    <recommendedName>
        <fullName evidence="11">C2H2-type domain-containing protein</fullName>
    </recommendedName>
</protein>
<evidence type="ECO:0000313" key="13">
    <source>
        <dbReference type="Proteomes" id="UP001501920"/>
    </source>
</evidence>
<keyword evidence="4 9" id="KW-0863">Zinc-finger</keyword>
<keyword evidence="5" id="KW-0862">Zinc</keyword>
<reference evidence="12" key="3">
    <citation type="submission" date="2025-09" db="UniProtKB">
        <authorList>
            <consortium name="Ensembl"/>
        </authorList>
    </citation>
    <scope>IDENTIFICATION</scope>
</reference>
<dbReference type="SUPFAM" id="SSF57667">
    <property type="entry name" value="beta-beta-alpha zinc fingers"/>
    <property type="match status" value="3"/>
</dbReference>
<feature type="region of interest" description="Disordered" evidence="10">
    <location>
        <begin position="258"/>
        <end position="287"/>
    </location>
</feature>
<keyword evidence="6" id="KW-0805">Transcription regulation</keyword>
<dbReference type="PROSITE" id="PS00028">
    <property type="entry name" value="ZINC_FINGER_C2H2_1"/>
    <property type="match status" value="6"/>
</dbReference>
<evidence type="ECO:0000256" key="2">
    <source>
        <dbReference type="ARBA" id="ARBA00022723"/>
    </source>
</evidence>
<feature type="compositionally biased region" description="Polar residues" evidence="10">
    <location>
        <begin position="414"/>
        <end position="435"/>
    </location>
</feature>
<feature type="region of interest" description="Disordered" evidence="10">
    <location>
        <begin position="1152"/>
        <end position="1208"/>
    </location>
</feature>
<feature type="compositionally biased region" description="Polar residues" evidence="10">
    <location>
        <begin position="336"/>
        <end position="357"/>
    </location>
</feature>
<dbReference type="Pfam" id="PF00096">
    <property type="entry name" value="zf-C2H2"/>
    <property type="match status" value="3"/>
</dbReference>
<evidence type="ECO:0000256" key="5">
    <source>
        <dbReference type="ARBA" id="ARBA00022833"/>
    </source>
</evidence>
<feature type="domain" description="C2H2-type" evidence="11">
    <location>
        <begin position="1049"/>
        <end position="1076"/>
    </location>
</feature>
<keyword evidence="3" id="KW-0677">Repeat</keyword>
<feature type="domain" description="C2H2-type" evidence="11">
    <location>
        <begin position="1106"/>
        <end position="1133"/>
    </location>
</feature>
<feature type="domain" description="C2H2-type" evidence="11">
    <location>
        <begin position="1134"/>
        <end position="1161"/>
    </location>
</feature>
<feature type="region of interest" description="Disordered" evidence="10">
    <location>
        <begin position="336"/>
        <end position="365"/>
    </location>
</feature>
<keyword evidence="2" id="KW-0479">Metal-binding</keyword>
<evidence type="ECO:0000256" key="3">
    <source>
        <dbReference type="ARBA" id="ARBA00022737"/>
    </source>
</evidence>
<evidence type="ECO:0000259" key="11">
    <source>
        <dbReference type="PROSITE" id="PS50157"/>
    </source>
</evidence>
<feature type="region of interest" description="Disordered" evidence="10">
    <location>
        <begin position="186"/>
        <end position="205"/>
    </location>
</feature>
<feature type="region of interest" description="Disordered" evidence="10">
    <location>
        <begin position="705"/>
        <end position="729"/>
    </location>
</feature>
<feature type="compositionally biased region" description="Acidic residues" evidence="10">
    <location>
        <begin position="1177"/>
        <end position="1208"/>
    </location>
</feature>
<keyword evidence="7" id="KW-0804">Transcription</keyword>
<keyword evidence="13" id="KW-1185">Reference proteome</keyword>
<evidence type="ECO:0000256" key="9">
    <source>
        <dbReference type="PROSITE-ProRule" id="PRU00042"/>
    </source>
</evidence>
<dbReference type="GO" id="GO:0008270">
    <property type="term" value="F:zinc ion binding"/>
    <property type="evidence" value="ECO:0007669"/>
    <property type="project" value="UniProtKB-KW"/>
</dbReference>
<feature type="domain" description="C2H2-type" evidence="11">
    <location>
        <begin position="1023"/>
        <end position="1050"/>
    </location>
</feature>
<feature type="compositionally biased region" description="Polar residues" evidence="10">
    <location>
        <begin position="705"/>
        <end position="724"/>
    </location>
</feature>
<comment type="subcellular location">
    <subcellularLocation>
        <location evidence="1">Nucleus</location>
    </subcellularLocation>
</comment>
<dbReference type="AlphaFoldDB" id="A0AAR2L211"/>
<feature type="domain" description="C2H2-type" evidence="11">
    <location>
        <begin position="1078"/>
        <end position="1105"/>
    </location>
</feature>
<feature type="region of interest" description="Disordered" evidence="10">
    <location>
        <begin position="490"/>
        <end position="555"/>
    </location>
</feature>
<dbReference type="InterPro" id="IPR013087">
    <property type="entry name" value="Znf_C2H2_type"/>
</dbReference>
<organism evidence="12 13">
    <name type="scientific">Pygocentrus nattereri</name>
    <name type="common">Red-bellied piranha</name>
    <dbReference type="NCBI Taxonomy" id="42514"/>
    <lineage>
        <taxon>Eukaryota</taxon>
        <taxon>Metazoa</taxon>
        <taxon>Chordata</taxon>
        <taxon>Craniata</taxon>
        <taxon>Vertebrata</taxon>
        <taxon>Euteleostomi</taxon>
        <taxon>Actinopterygii</taxon>
        <taxon>Neopterygii</taxon>
        <taxon>Teleostei</taxon>
        <taxon>Ostariophysi</taxon>
        <taxon>Characiformes</taxon>
        <taxon>Characoidei</taxon>
        <taxon>Pygocentrus</taxon>
    </lineage>
</organism>
<dbReference type="PANTHER" id="PTHR47772">
    <property type="entry name" value="ZINC FINGER PROTEIN 200"/>
    <property type="match status" value="1"/>
</dbReference>
<dbReference type="Ensembl" id="ENSPNAT00000053566.1">
    <property type="protein sequence ID" value="ENSPNAP00000068667.1"/>
    <property type="gene ID" value="ENSPNAG00000030973.1"/>
</dbReference>
<feature type="compositionally biased region" description="Polar residues" evidence="10">
    <location>
        <begin position="258"/>
        <end position="279"/>
    </location>
</feature>
<dbReference type="Proteomes" id="UP001501920">
    <property type="component" value="Chromosome 23"/>
</dbReference>
<dbReference type="FunFam" id="3.30.160.60:FF:000100">
    <property type="entry name" value="Zinc finger 45-like"/>
    <property type="match status" value="1"/>
</dbReference>
<dbReference type="PANTHER" id="PTHR47772:SF12">
    <property type="entry name" value="RB-ASSOCIATED KRAB ZINC FINGER-RELATED"/>
    <property type="match status" value="1"/>
</dbReference>
<evidence type="ECO:0000256" key="6">
    <source>
        <dbReference type="ARBA" id="ARBA00023015"/>
    </source>
</evidence>
<feature type="domain" description="C2H2-type" evidence="11">
    <location>
        <begin position="996"/>
        <end position="1024"/>
    </location>
</feature>
<dbReference type="PROSITE" id="PS50157">
    <property type="entry name" value="ZINC_FINGER_C2H2_2"/>
    <property type="match status" value="6"/>
</dbReference>
<evidence type="ECO:0000256" key="4">
    <source>
        <dbReference type="ARBA" id="ARBA00022771"/>
    </source>
</evidence>